<organism evidence="1 2">
    <name type="scientific">Campylobacter massiliensis</name>
    <dbReference type="NCBI Taxonomy" id="2762557"/>
    <lineage>
        <taxon>Bacteria</taxon>
        <taxon>Pseudomonadati</taxon>
        <taxon>Campylobacterota</taxon>
        <taxon>Epsilonproteobacteria</taxon>
        <taxon>Campylobacterales</taxon>
        <taxon>Campylobacteraceae</taxon>
        <taxon>Campylobacter</taxon>
    </lineage>
</organism>
<dbReference type="InterPro" id="IPR014825">
    <property type="entry name" value="DNA_alkylation"/>
</dbReference>
<gene>
    <name evidence="1" type="ORF">H7R39_06800</name>
</gene>
<dbReference type="AlphaFoldDB" id="A0A842J584"/>
<dbReference type="SUPFAM" id="SSF48371">
    <property type="entry name" value="ARM repeat"/>
    <property type="match status" value="1"/>
</dbReference>
<comment type="caution">
    <text evidence="1">The sequence shown here is derived from an EMBL/GenBank/DDBJ whole genome shotgun (WGS) entry which is preliminary data.</text>
</comment>
<proteinExistence type="predicted"/>
<dbReference type="InterPro" id="IPR016024">
    <property type="entry name" value="ARM-type_fold"/>
</dbReference>
<dbReference type="EMBL" id="JACLZK010000002">
    <property type="protein sequence ID" value="MBC2882967.1"/>
    <property type="molecule type" value="Genomic_DNA"/>
</dbReference>
<name>A0A842J584_9BACT</name>
<evidence type="ECO:0000313" key="2">
    <source>
        <dbReference type="Proteomes" id="UP000552683"/>
    </source>
</evidence>
<dbReference type="RefSeq" id="WP_185898551.1">
    <property type="nucleotide sequence ID" value="NZ_JACLZK010000002.1"/>
</dbReference>
<dbReference type="Gene3D" id="1.25.40.290">
    <property type="entry name" value="ARM repeat domains"/>
    <property type="match status" value="1"/>
</dbReference>
<dbReference type="Pfam" id="PF08713">
    <property type="entry name" value="DNA_alkylation"/>
    <property type="match status" value="1"/>
</dbReference>
<sequence length="245" mass="27970">MENGGLAVYFGENLAQILSQKIKAVYPKFDAQSYCGQIAKSTPSLGYSQRILAHANALNELLPPDFKRAAEILVAILGEENPNETGMFKHFYWTLPLAKYVEIYGLDDFETSMGTIREITKRGTGEYAVRAFIKKYPQDSLKTMTRWARSSNFHLRRLASEGLRPKLPWASKLELFISNPRPVFAVLEVLKEDEVRFVQRSVANNVADYLKVNFAAAKELLLRWQSSQNKNTQQIIRHATRKIKI</sequence>
<protein>
    <submittedName>
        <fullName evidence="1">DNA alkylation repair protein</fullName>
    </submittedName>
</protein>
<keyword evidence="2" id="KW-1185">Reference proteome</keyword>
<reference evidence="1 2" key="1">
    <citation type="submission" date="2020-08" db="EMBL/GenBank/DDBJ databases">
        <title>Complete genome and description of Campylobacter massiliensis Marseille-Q3452 sp. nov.</title>
        <authorList>
            <person name="Antezack A."/>
        </authorList>
    </citation>
    <scope>NUCLEOTIDE SEQUENCE [LARGE SCALE GENOMIC DNA]</scope>
    <source>
        <strain evidence="1 2">Marseille-Q3452</strain>
    </source>
</reference>
<dbReference type="Proteomes" id="UP000552683">
    <property type="component" value="Unassembled WGS sequence"/>
</dbReference>
<accession>A0A842J584</accession>
<evidence type="ECO:0000313" key="1">
    <source>
        <dbReference type="EMBL" id="MBC2882967.1"/>
    </source>
</evidence>